<dbReference type="InterPro" id="IPR016181">
    <property type="entry name" value="Acyl_CoA_acyltransferase"/>
</dbReference>
<gene>
    <name evidence="2" type="ORF">HLPCO_001694</name>
</gene>
<keyword evidence="2" id="KW-0808">Transferase</keyword>
<name>F7Q225_9MOLU</name>
<dbReference type="GO" id="GO:0016747">
    <property type="term" value="F:acyltransferase activity, transferring groups other than amino-acyl groups"/>
    <property type="evidence" value="ECO:0007669"/>
    <property type="project" value="InterPro"/>
</dbReference>
<dbReference type="eggNOG" id="COG0456">
    <property type="taxonomic scope" value="Bacteria"/>
</dbReference>
<dbReference type="InParanoid" id="F7Q225"/>
<comment type="caution">
    <text evidence="2">The sequence shown here is derived from an EMBL/GenBank/DDBJ whole genome shotgun (WGS) entry which is preliminary data.</text>
</comment>
<dbReference type="Proteomes" id="UP000005707">
    <property type="component" value="Unassembled WGS sequence"/>
</dbReference>
<evidence type="ECO:0000313" key="3">
    <source>
        <dbReference type="Proteomes" id="UP000005707"/>
    </source>
</evidence>
<evidence type="ECO:0000313" key="2">
    <source>
        <dbReference type="EMBL" id="ERJ12167.1"/>
    </source>
</evidence>
<organism evidence="2 3">
    <name type="scientific">Haloplasma contractile SSD-17B</name>
    <dbReference type="NCBI Taxonomy" id="1033810"/>
    <lineage>
        <taxon>Bacteria</taxon>
        <taxon>Bacillati</taxon>
        <taxon>Mycoplasmatota</taxon>
        <taxon>Mollicutes</taxon>
        <taxon>Haloplasmatales</taxon>
        <taxon>Haloplasmataceae</taxon>
        <taxon>Haloplasma</taxon>
    </lineage>
</organism>
<keyword evidence="3" id="KW-1185">Reference proteome</keyword>
<dbReference type="SUPFAM" id="SSF55729">
    <property type="entry name" value="Acyl-CoA N-acyltransferases (Nat)"/>
    <property type="match status" value="1"/>
</dbReference>
<evidence type="ECO:0000259" key="1">
    <source>
        <dbReference type="PROSITE" id="PS51186"/>
    </source>
</evidence>
<dbReference type="EMBL" id="AFNU02000005">
    <property type="protein sequence ID" value="ERJ12167.1"/>
    <property type="molecule type" value="Genomic_DNA"/>
</dbReference>
<dbReference type="AlphaFoldDB" id="F7Q225"/>
<keyword evidence="2" id="KW-0012">Acyltransferase</keyword>
<dbReference type="EC" id="2.3.1.1" evidence="2"/>
<protein>
    <submittedName>
        <fullName evidence="2">Acteyltransferase GNAT family protein</fullName>
        <ecNumber evidence="2">2.3.1.1</ecNumber>
    </submittedName>
</protein>
<dbReference type="STRING" id="1033810.HLPCO_001694"/>
<dbReference type="InterPro" id="IPR000182">
    <property type="entry name" value="GNAT_dom"/>
</dbReference>
<accession>F7Q225</accession>
<proteinExistence type="predicted"/>
<dbReference type="CDD" id="cd04301">
    <property type="entry name" value="NAT_SF"/>
    <property type="match status" value="1"/>
</dbReference>
<reference evidence="2 3" key="1">
    <citation type="journal article" date="2011" name="J. Bacteriol.">
        <title>Genome sequence of Haloplasma contractile, an unusual contractile bacterium from a deep-sea anoxic brine lake.</title>
        <authorList>
            <person name="Antunes A."/>
            <person name="Alam I."/>
            <person name="El Dorry H."/>
            <person name="Siam R."/>
            <person name="Robertson A."/>
            <person name="Bajic V.B."/>
            <person name="Stingl U."/>
        </authorList>
    </citation>
    <scope>NUCLEOTIDE SEQUENCE [LARGE SCALE GENOMIC DNA]</scope>
    <source>
        <strain evidence="2 3">SSD-17B</strain>
    </source>
</reference>
<sequence length="147" mass="17336">MIRKATVQDAETIALYNANLAKETENIDLDLDTVIEGVKAILTDPSKGRYFVYEQDGQVVGQIAVTFEWSDWRNGQFWWIQSVYVHKLYRRQGIFQSLYKHIKDLVSANPSICGLRLYVEKENEPAQSTYKKLEMEETHYFLYEWEK</sequence>
<dbReference type="PROSITE" id="PS51186">
    <property type="entry name" value="GNAT"/>
    <property type="match status" value="1"/>
</dbReference>
<dbReference type="Pfam" id="PF00583">
    <property type="entry name" value="Acetyltransf_1"/>
    <property type="match status" value="1"/>
</dbReference>
<feature type="domain" description="N-acetyltransferase" evidence="1">
    <location>
        <begin position="1"/>
        <end position="147"/>
    </location>
</feature>
<dbReference type="RefSeq" id="WP_008825168.1">
    <property type="nucleotide sequence ID" value="NZ_AFNU02000005.1"/>
</dbReference>
<dbReference type="Gene3D" id="3.40.630.30">
    <property type="match status" value="1"/>
</dbReference>
<reference evidence="2 3" key="2">
    <citation type="journal article" date="2013" name="PLoS ONE">
        <title>INDIGO - INtegrated Data Warehouse of MIcrobial GenOmes with Examples from the Red Sea Extremophiles.</title>
        <authorList>
            <person name="Alam I."/>
            <person name="Antunes A."/>
            <person name="Kamau A.A."/>
            <person name="Ba Alawi W."/>
            <person name="Kalkatawi M."/>
            <person name="Stingl U."/>
            <person name="Bajic V.B."/>
        </authorList>
    </citation>
    <scope>NUCLEOTIDE SEQUENCE [LARGE SCALE GENOMIC DNA]</scope>
    <source>
        <strain evidence="2 3">SSD-17B</strain>
    </source>
</reference>
<dbReference type="OrthoDB" id="9805924at2"/>